<dbReference type="SUPFAM" id="SSF52540">
    <property type="entry name" value="P-loop containing nucleoside triphosphate hydrolases"/>
    <property type="match status" value="1"/>
</dbReference>
<dbReference type="EMBL" id="ML738350">
    <property type="protein sequence ID" value="KAE8310687.1"/>
    <property type="molecule type" value="Genomic_DNA"/>
</dbReference>
<keyword evidence="2" id="KW-0378">Hydrolase</keyword>
<evidence type="ECO:0000313" key="7">
    <source>
        <dbReference type="EMBL" id="KAE8310687.1"/>
    </source>
</evidence>
<keyword evidence="4" id="KW-0067">ATP-binding</keyword>
<dbReference type="Gene3D" id="3.40.50.300">
    <property type="entry name" value="P-loop containing nucleotide triphosphate hydrolases"/>
    <property type="match status" value="2"/>
</dbReference>
<keyword evidence="8" id="KW-1185">Reference proteome</keyword>
<name>A0A5N6VQ32_9EURO</name>
<evidence type="ECO:0000256" key="4">
    <source>
        <dbReference type="ARBA" id="ARBA00022840"/>
    </source>
</evidence>
<dbReference type="PANTHER" id="PTHR43788">
    <property type="entry name" value="DNA2/NAM7 HELICASE FAMILY MEMBER"/>
    <property type="match status" value="1"/>
</dbReference>
<proteinExistence type="predicted"/>
<dbReference type="InterPro" id="IPR047187">
    <property type="entry name" value="SF1_C_Upf1"/>
</dbReference>
<dbReference type="Pfam" id="PF13087">
    <property type="entry name" value="AAA_12"/>
    <property type="match status" value="1"/>
</dbReference>
<dbReference type="GO" id="GO:0005524">
    <property type="term" value="F:ATP binding"/>
    <property type="evidence" value="ECO:0007669"/>
    <property type="project" value="UniProtKB-KW"/>
</dbReference>
<feature type="compositionally biased region" description="Acidic residues" evidence="5">
    <location>
        <begin position="63"/>
        <end position="79"/>
    </location>
</feature>
<dbReference type="CDD" id="cd18808">
    <property type="entry name" value="SF1_C_Upf1"/>
    <property type="match status" value="1"/>
</dbReference>
<feature type="region of interest" description="Disordered" evidence="5">
    <location>
        <begin position="44"/>
        <end position="85"/>
    </location>
</feature>
<evidence type="ECO:0000256" key="1">
    <source>
        <dbReference type="ARBA" id="ARBA00022741"/>
    </source>
</evidence>
<reference evidence="8" key="1">
    <citation type="submission" date="2019-04" db="EMBL/GenBank/DDBJ databases">
        <title>Friends and foes A comparative genomics studyof 23 Aspergillus species from section Flavi.</title>
        <authorList>
            <consortium name="DOE Joint Genome Institute"/>
            <person name="Kjaerbolling I."/>
            <person name="Vesth T."/>
            <person name="Frisvad J.C."/>
            <person name="Nybo J.L."/>
            <person name="Theobald S."/>
            <person name="Kildgaard S."/>
            <person name="Isbrandt T."/>
            <person name="Kuo A."/>
            <person name="Sato A."/>
            <person name="Lyhne E.K."/>
            <person name="Kogle M.E."/>
            <person name="Wiebenga A."/>
            <person name="Kun R.S."/>
            <person name="Lubbers R.J."/>
            <person name="Makela M.R."/>
            <person name="Barry K."/>
            <person name="Chovatia M."/>
            <person name="Clum A."/>
            <person name="Daum C."/>
            <person name="Haridas S."/>
            <person name="He G."/>
            <person name="LaButti K."/>
            <person name="Lipzen A."/>
            <person name="Mondo S."/>
            <person name="Riley R."/>
            <person name="Salamov A."/>
            <person name="Simmons B.A."/>
            <person name="Magnuson J.K."/>
            <person name="Henrissat B."/>
            <person name="Mortensen U.H."/>
            <person name="Larsen T.O."/>
            <person name="Devries R.P."/>
            <person name="Grigoriev I.V."/>
            <person name="Machida M."/>
            <person name="Baker S.E."/>
            <person name="Andersen M.R."/>
        </authorList>
    </citation>
    <scope>NUCLEOTIDE SEQUENCE [LARGE SCALE GENOMIC DNA]</scope>
    <source>
        <strain evidence="8">CBS 130015</strain>
    </source>
</reference>
<evidence type="ECO:0000256" key="2">
    <source>
        <dbReference type="ARBA" id="ARBA00022801"/>
    </source>
</evidence>
<evidence type="ECO:0000256" key="3">
    <source>
        <dbReference type="ARBA" id="ARBA00022806"/>
    </source>
</evidence>
<dbReference type="InterPro" id="IPR027417">
    <property type="entry name" value="P-loop_NTPase"/>
</dbReference>
<dbReference type="GO" id="GO:0016787">
    <property type="term" value="F:hydrolase activity"/>
    <property type="evidence" value="ECO:0007669"/>
    <property type="project" value="UniProtKB-KW"/>
</dbReference>
<keyword evidence="3" id="KW-0347">Helicase</keyword>
<keyword evidence="1" id="KW-0547">Nucleotide-binding</keyword>
<feature type="compositionally biased region" description="Polar residues" evidence="5">
    <location>
        <begin position="618"/>
        <end position="632"/>
    </location>
</feature>
<dbReference type="InterPro" id="IPR050534">
    <property type="entry name" value="Coronavir_polyprotein_1ab"/>
</dbReference>
<gene>
    <name evidence="7" type="ORF">BDV41DRAFT_544182</name>
</gene>
<sequence length="673" mass="73871">MITAPTHYAADAICQGIQKWETLSGINLHPLRVYRPISESRAFRNHGKSGIDPEVESQHGDELSGDEDGDDYGGDSGEYDDAKNIPSSNAVVAQDDKAQAIHPTPSDENTEAAAIEPSNNNAAVAQGDNVETAPDALGPLQDQIMIGECLKMTHEAYHRRYYSRTDISLEAKVFEMASDDSQTLMAIRPSSEQAVTIKGDWFAQIENGNLIPEGDEVDVLALLRDYAEKIKESEYRKLEDSDKKTALWAFKTACKAVIRQTRLLISTNNNTGDGIIASNFGHDATGIIIIRDEDFKELEANSWIPVSKLAAAEKIKGVVSCGDAHQLVPTVMSRYGQPCNEFSAQLALSLPARLLHMNHPSVKLTEQFRYRDVFVPWLNHRTYNGELRSHSSVKQIKVNSNFLNAIKEILDFKHPATEVDLGYLVVSVEGSSCEVEEPSKSRFNDPHRRFCVELLKANFAHGGYAGKDITIVTPYMAQVVRIRQSIFKMVQHGLLPIDQMPNVATADSMQGKESKVIIYDWVISAADRGSDLGFTSDDNRSNVALSRMTEVMIVLVPGDVGTGGLSEPKAQKYNELGDNVYRRVPYPCAFVKWAQSNKIFMTYKKPTDIPVPIDETPATETGTGEWSSTPASTEAPAIEGATIDESPATETGTGEWSSTPAIDGAAIENVIGE</sequence>
<feature type="region of interest" description="Disordered" evidence="5">
    <location>
        <begin position="611"/>
        <end position="664"/>
    </location>
</feature>
<evidence type="ECO:0000259" key="6">
    <source>
        <dbReference type="Pfam" id="PF13087"/>
    </source>
</evidence>
<evidence type="ECO:0000256" key="5">
    <source>
        <dbReference type="SAM" id="MobiDB-lite"/>
    </source>
</evidence>
<evidence type="ECO:0000313" key="8">
    <source>
        <dbReference type="Proteomes" id="UP000325433"/>
    </source>
</evidence>
<dbReference type="PANTHER" id="PTHR43788:SF8">
    <property type="entry name" value="DNA-BINDING PROTEIN SMUBP-2"/>
    <property type="match status" value="1"/>
</dbReference>
<dbReference type="AlphaFoldDB" id="A0A5N6VQ32"/>
<accession>A0A5N6VQ32</accession>
<dbReference type="InterPro" id="IPR041679">
    <property type="entry name" value="DNA2/NAM7-like_C"/>
</dbReference>
<organism evidence="7 8">
    <name type="scientific">Aspergillus transmontanensis</name>
    <dbReference type="NCBI Taxonomy" id="1034304"/>
    <lineage>
        <taxon>Eukaryota</taxon>
        <taxon>Fungi</taxon>
        <taxon>Dikarya</taxon>
        <taxon>Ascomycota</taxon>
        <taxon>Pezizomycotina</taxon>
        <taxon>Eurotiomycetes</taxon>
        <taxon>Eurotiomycetidae</taxon>
        <taxon>Eurotiales</taxon>
        <taxon>Aspergillaceae</taxon>
        <taxon>Aspergillus</taxon>
        <taxon>Aspergillus subgen. Circumdati</taxon>
    </lineage>
</organism>
<feature type="domain" description="DNA2/NAM7 helicase-like C-terminal" evidence="6">
    <location>
        <begin position="348"/>
        <end position="555"/>
    </location>
</feature>
<protein>
    <submittedName>
        <fullName evidence="7">AAA domain-containing protein</fullName>
    </submittedName>
</protein>
<dbReference type="GO" id="GO:0043139">
    <property type="term" value="F:5'-3' DNA helicase activity"/>
    <property type="evidence" value="ECO:0007669"/>
    <property type="project" value="TreeGrafter"/>
</dbReference>
<dbReference type="Proteomes" id="UP000325433">
    <property type="component" value="Unassembled WGS sequence"/>
</dbReference>
<feature type="compositionally biased region" description="Polar residues" evidence="5">
    <location>
        <begin position="648"/>
        <end position="660"/>
    </location>
</feature>